<dbReference type="OrthoDB" id="4096at2759"/>
<keyword evidence="2" id="KW-0690">Ribosome biogenesis</keyword>
<keyword evidence="4 8" id="KW-0853">WD repeat</keyword>
<gene>
    <name evidence="9" type="ORF">METBIDRAFT_71502</name>
</gene>
<reference evidence="9 10" key="1">
    <citation type="submission" date="2016-05" db="EMBL/GenBank/DDBJ databases">
        <title>Comparative genomics of biotechnologically important yeasts.</title>
        <authorList>
            <consortium name="DOE Joint Genome Institute"/>
            <person name="Riley R."/>
            <person name="Haridas S."/>
            <person name="Wolfe K.H."/>
            <person name="Lopes M.R."/>
            <person name="Hittinger C.T."/>
            <person name="Goker M."/>
            <person name="Salamov A."/>
            <person name="Wisecaver J."/>
            <person name="Long T.M."/>
            <person name="Aerts A.L."/>
            <person name="Barry K."/>
            <person name="Choi C."/>
            <person name="Clum A."/>
            <person name="Coughlan A.Y."/>
            <person name="Deshpande S."/>
            <person name="Douglass A.P."/>
            <person name="Hanson S.J."/>
            <person name="Klenk H.-P."/>
            <person name="LaButti K."/>
            <person name="Lapidus A."/>
            <person name="Lindquist E."/>
            <person name="Lipzen A."/>
            <person name="Meier-kolthoff J.P."/>
            <person name="Ohm R.A."/>
            <person name="Otillar R.P."/>
            <person name="Pangilinan J."/>
            <person name="Peng Y."/>
            <person name="Rokas A."/>
            <person name="Rosa C.A."/>
            <person name="Scheuner C."/>
            <person name="Sibirny A.A."/>
            <person name="Slot J.C."/>
            <person name="Stielow J.B."/>
            <person name="Sun H."/>
            <person name="Kurtzman C.P."/>
            <person name="Blackwell M."/>
            <person name="Grigoriev I.V."/>
            <person name="Jeffries T.W."/>
        </authorList>
    </citation>
    <scope>NUCLEOTIDE SEQUENCE [LARGE SCALE GENOMIC DNA]</scope>
    <source>
        <strain evidence="9 10">NRRL YB-4993</strain>
    </source>
</reference>
<keyword evidence="7" id="KW-0539">Nucleus</keyword>
<keyword evidence="5" id="KW-0677">Repeat</keyword>
<name>A0A1A0H9F8_9ASCO</name>
<proteinExistence type="predicted"/>
<keyword evidence="6" id="KW-0804">Transcription</keyword>
<dbReference type="EMBL" id="LXTC01000004">
    <property type="protein sequence ID" value="OBA20522.1"/>
    <property type="molecule type" value="Genomic_DNA"/>
</dbReference>
<dbReference type="SUPFAM" id="SSF82171">
    <property type="entry name" value="DPP6 N-terminal domain-like"/>
    <property type="match status" value="1"/>
</dbReference>
<dbReference type="PANTHER" id="PTHR44215:SF1">
    <property type="entry name" value="WD REPEAT-CONTAINING PROTEIN 75"/>
    <property type="match status" value="1"/>
</dbReference>
<evidence type="ECO:0000256" key="1">
    <source>
        <dbReference type="ARBA" id="ARBA00004604"/>
    </source>
</evidence>
<dbReference type="GO" id="GO:2000234">
    <property type="term" value="P:positive regulation of rRNA processing"/>
    <property type="evidence" value="ECO:0007669"/>
    <property type="project" value="TreeGrafter"/>
</dbReference>
<keyword evidence="3" id="KW-0698">rRNA processing</keyword>
<dbReference type="GO" id="GO:0003723">
    <property type="term" value="F:RNA binding"/>
    <property type="evidence" value="ECO:0007669"/>
    <property type="project" value="InterPro"/>
</dbReference>
<evidence type="ECO:0000256" key="8">
    <source>
        <dbReference type="PROSITE-ProRule" id="PRU00221"/>
    </source>
</evidence>
<dbReference type="Gene3D" id="2.130.10.10">
    <property type="entry name" value="YVTN repeat-like/Quinoprotein amine dehydrogenase"/>
    <property type="match status" value="3"/>
</dbReference>
<comment type="subcellular location">
    <subcellularLocation>
        <location evidence="1">Nucleus</location>
        <location evidence="1">Nucleolus</location>
    </subcellularLocation>
</comment>
<dbReference type="AlphaFoldDB" id="A0A1A0H9F8"/>
<dbReference type="STRING" id="869754.A0A1A0H9F8"/>
<dbReference type="GO" id="GO:0032040">
    <property type="term" value="C:small-subunit processome"/>
    <property type="evidence" value="ECO:0007669"/>
    <property type="project" value="InterPro"/>
</dbReference>
<evidence type="ECO:0000256" key="4">
    <source>
        <dbReference type="ARBA" id="ARBA00022574"/>
    </source>
</evidence>
<keyword evidence="10" id="KW-1185">Reference proteome</keyword>
<evidence type="ECO:0000256" key="5">
    <source>
        <dbReference type="ARBA" id="ARBA00022737"/>
    </source>
</evidence>
<dbReference type="GeneID" id="30031372"/>
<evidence type="ECO:0000256" key="6">
    <source>
        <dbReference type="ARBA" id="ARBA00023163"/>
    </source>
</evidence>
<evidence type="ECO:0000313" key="9">
    <source>
        <dbReference type="EMBL" id="OBA20522.1"/>
    </source>
</evidence>
<dbReference type="PROSITE" id="PS50082">
    <property type="entry name" value="WD_REPEATS_2"/>
    <property type="match status" value="1"/>
</dbReference>
<accession>A0A1A0H9F8</accession>
<evidence type="ECO:0000256" key="2">
    <source>
        <dbReference type="ARBA" id="ARBA00022517"/>
    </source>
</evidence>
<dbReference type="GO" id="GO:0006364">
    <property type="term" value="P:rRNA processing"/>
    <property type="evidence" value="ECO:0007669"/>
    <property type="project" value="UniProtKB-KW"/>
</dbReference>
<dbReference type="SUPFAM" id="SSF69322">
    <property type="entry name" value="Tricorn protease domain 2"/>
    <property type="match status" value="1"/>
</dbReference>
<dbReference type="Proteomes" id="UP000092555">
    <property type="component" value="Unassembled WGS sequence"/>
</dbReference>
<dbReference type="InterPro" id="IPR015943">
    <property type="entry name" value="WD40/YVTN_repeat-like_dom_sf"/>
</dbReference>
<dbReference type="InterPro" id="IPR001680">
    <property type="entry name" value="WD40_rpt"/>
</dbReference>
<dbReference type="Pfam" id="PF23869">
    <property type="entry name" value="Beta-prop_WDR75_1st"/>
    <property type="match status" value="1"/>
</dbReference>
<comment type="caution">
    <text evidence="9">The sequence shown here is derived from an EMBL/GenBank/DDBJ whole genome shotgun (WGS) entry which is preliminary data.</text>
</comment>
<protein>
    <submittedName>
        <fullName evidence="9">WD40 repeat-like protein</fullName>
    </submittedName>
</protein>
<organism evidence="9 10">
    <name type="scientific">Metschnikowia bicuspidata var. bicuspidata NRRL YB-4993</name>
    <dbReference type="NCBI Taxonomy" id="869754"/>
    <lineage>
        <taxon>Eukaryota</taxon>
        <taxon>Fungi</taxon>
        <taxon>Dikarya</taxon>
        <taxon>Ascomycota</taxon>
        <taxon>Saccharomycotina</taxon>
        <taxon>Pichiomycetes</taxon>
        <taxon>Metschnikowiaceae</taxon>
        <taxon>Metschnikowia</taxon>
    </lineage>
</organism>
<dbReference type="PANTHER" id="PTHR44215">
    <property type="entry name" value="WD REPEAT-CONTAINING PROTEIN 75"/>
    <property type="match status" value="1"/>
</dbReference>
<evidence type="ECO:0000256" key="3">
    <source>
        <dbReference type="ARBA" id="ARBA00022552"/>
    </source>
</evidence>
<dbReference type="PROSITE" id="PS50294">
    <property type="entry name" value="WD_REPEATS_REGION"/>
    <property type="match status" value="1"/>
</dbReference>
<sequence>MPDFSDRWTKSMISGGNPSIFPGMMSLPAISSADGKHSIVCLSHQLRIYFLQTRQCIRTVDVDFSQALAVHLDPESENQIVVFTANEIFYVNWREKVDTPVVARQSISPPFEGLQSVFKVTTLKYFAAAKDDSQLLIYALDRETAAASKSFEVESVRNYATSADGHKLAVVLESGDVCLYDISALAVSSDFKTLSESIEATKEMFSGQNKSVTCITVSESGIIAIGNSAGVIKLIYGGSSTGKPHRNLRWHIDPVRSLSFSADEVYLVSGGNEKVLVFWHLDLDRTQFLPRLSGPIDCISVDKNRPDHYTVALCITEGPQPAHEILTILAVDLISRLSVSPVCPNFATPVRRAVDVARKNYQSQNDDLSSVRHDVTAPLAVHPTSKHLYFARGSAIQAYDMIRGEQAFVQHAVMQISTGRVRSERKVEDPSVSALAFSADGQWMVTFDSMPTLDFDNLMLKKDVSFALKFWQLNESSWLLALKIVDPHGAGIEVGAIVTPGGHTFTTVDKKGGIRVWKPRANHVGGLSSTTATAGAPNTVTQTVWTLRRANPPTATVAPVAACYSPDRSLLAVSHGSTVRIHEPELLHATEFSLPAMESFIESLSIVGTYLIIVSQRKMMLFDLVSSCETDLFAQMCAPGARNLVAVDSAKQLVAVAVNQYYTEPEVSLRGKVLIFRPDSIAPVFATEHSLAIASLVCTPSGFLFVDTDSRIGLVAPEVRHALSGAAHDDLSAQMSKMLVNAQATANILFARSAEESTRPIANDDSDKWTAYKAVDVAVLQPIFSNIEGVSLDSLFERVVRAVQ</sequence>
<feature type="repeat" description="WD" evidence="8">
    <location>
        <begin position="248"/>
        <end position="282"/>
    </location>
</feature>
<dbReference type="SMART" id="SM00320">
    <property type="entry name" value="WD40"/>
    <property type="match status" value="3"/>
</dbReference>
<dbReference type="RefSeq" id="XP_018711044.1">
    <property type="nucleotide sequence ID" value="XM_018858396.1"/>
</dbReference>
<evidence type="ECO:0000256" key="7">
    <source>
        <dbReference type="ARBA" id="ARBA00023242"/>
    </source>
</evidence>
<dbReference type="GO" id="GO:0045943">
    <property type="term" value="P:positive regulation of transcription by RNA polymerase I"/>
    <property type="evidence" value="ECO:0007669"/>
    <property type="project" value="InterPro"/>
</dbReference>
<dbReference type="InterPro" id="IPR053826">
    <property type="entry name" value="WDR75"/>
</dbReference>
<evidence type="ECO:0000313" key="10">
    <source>
        <dbReference type="Proteomes" id="UP000092555"/>
    </source>
</evidence>